<dbReference type="RefSeq" id="WP_284364430.1">
    <property type="nucleotide sequence ID" value="NZ_BSNI01000002.1"/>
</dbReference>
<proteinExistence type="predicted"/>
<dbReference type="Proteomes" id="UP001161405">
    <property type="component" value="Unassembled WGS sequence"/>
</dbReference>
<reference evidence="1" key="1">
    <citation type="journal article" date="2014" name="Int. J. Syst. Evol. Microbiol.">
        <title>Complete genome of a new Firmicutes species belonging to the dominant human colonic microbiota ('Ruminococcus bicirculans') reveals two chromosomes and a selective capacity to utilize plant glucans.</title>
        <authorList>
            <consortium name="NISC Comparative Sequencing Program"/>
            <person name="Wegmann U."/>
            <person name="Louis P."/>
            <person name="Goesmann A."/>
            <person name="Henrissat B."/>
            <person name="Duncan S.H."/>
            <person name="Flint H.J."/>
        </authorList>
    </citation>
    <scope>NUCLEOTIDE SEQUENCE</scope>
    <source>
        <strain evidence="1">NBRC 107169</strain>
    </source>
</reference>
<reference evidence="1" key="2">
    <citation type="submission" date="2023-01" db="EMBL/GenBank/DDBJ databases">
        <title>Draft genome sequence of Maritalea porphyrae strain NBRC 107169.</title>
        <authorList>
            <person name="Sun Q."/>
            <person name="Mori K."/>
        </authorList>
    </citation>
    <scope>NUCLEOTIDE SEQUENCE</scope>
    <source>
        <strain evidence="1">NBRC 107169</strain>
    </source>
</reference>
<gene>
    <name evidence="1" type="ORF">GCM10007879_21860</name>
</gene>
<sequence length="137" mass="15713">MKPTDPKWSDVANAYVSSNLTVLQICAKFSISRSQLYLRAKKECWPRRHPTEISEQHEFLETMFSVLHRQLEQLDRRISPERPVDAVQLGNIAKTFEKLVELRSTLKTSKSTKVESAAVHALREALAQNLARLNEPN</sequence>
<protein>
    <submittedName>
        <fullName evidence="1">Uncharacterized protein</fullName>
    </submittedName>
</protein>
<evidence type="ECO:0000313" key="2">
    <source>
        <dbReference type="Proteomes" id="UP001161405"/>
    </source>
</evidence>
<comment type="caution">
    <text evidence="1">The sequence shown here is derived from an EMBL/GenBank/DDBJ whole genome shotgun (WGS) entry which is preliminary data.</text>
</comment>
<name>A0ABQ5US00_9HYPH</name>
<accession>A0ABQ5US00</accession>
<organism evidence="1 2">
    <name type="scientific">Maritalea porphyrae</name>
    <dbReference type="NCBI Taxonomy" id="880732"/>
    <lineage>
        <taxon>Bacteria</taxon>
        <taxon>Pseudomonadati</taxon>
        <taxon>Pseudomonadota</taxon>
        <taxon>Alphaproteobacteria</taxon>
        <taxon>Hyphomicrobiales</taxon>
        <taxon>Devosiaceae</taxon>
        <taxon>Maritalea</taxon>
    </lineage>
</organism>
<evidence type="ECO:0000313" key="1">
    <source>
        <dbReference type="EMBL" id="GLQ17937.1"/>
    </source>
</evidence>
<dbReference type="EMBL" id="BSNI01000002">
    <property type="protein sequence ID" value="GLQ17937.1"/>
    <property type="molecule type" value="Genomic_DNA"/>
</dbReference>
<keyword evidence="2" id="KW-1185">Reference proteome</keyword>